<evidence type="ECO:0000313" key="4">
    <source>
        <dbReference type="Proteomes" id="UP000005258"/>
    </source>
</evidence>
<dbReference type="NCBIfam" id="TIGR03951">
    <property type="entry name" value="Fe_III_red_FhuF"/>
    <property type="match status" value="1"/>
</dbReference>
<evidence type="ECO:0000259" key="1">
    <source>
        <dbReference type="Pfam" id="PF06276"/>
    </source>
</evidence>
<sequence>MIAALQGCFTGSFTYLSGVLAADDPAVPTPTAAELLARPDLTEILTRRCGPAAVPATRRAAASMWSQYYCGVVGVPVVAAAMLAGRRLPITPDTCRIACDPTGQPCGFRIAADHQLVPAGDPLEVIDSLISDHLLPVFDRLAEAGRISPRLLWCNAASILAWAAGVGAEIRGDATLAARARTRLLDHDRIADGLVNPLKGMLTRRPPDEVQPGEGAFRRKICCLRYQLEGFADCGTLCPLPGRGDCG</sequence>
<dbReference type="GO" id="GO:0051537">
    <property type="term" value="F:2 iron, 2 sulfur cluster binding"/>
    <property type="evidence" value="ECO:0007669"/>
    <property type="project" value="InterPro"/>
</dbReference>
<dbReference type="Pfam" id="PF11575">
    <property type="entry name" value="FhuF_C"/>
    <property type="match status" value="1"/>
</dbReference>
<dbReference type="InterPro" id="IPR008090">
    <property type="entry name" value="Fe_iron_reduct"/>
</dbReference>
<protein>
    <submittedName>
        <fullName evidence="3">Ferric iron reductase</fullName>
    </submittedName>
</protein>
<dbReference type="InterPro" id="IPR024726">
    <property type="entry name" value="FhuF_C"/>
</dbReference>
<name>I3TTY8_TISMK</name>
<dbReference type="Proteomes" id="UP000005258">
    <property type="component" value="Plasmid pTM2"/>
</dbReference>
<dbReference type="KEGG" id="tmo:TMO_b0218"/>
<keyword evidence="4" id="KW-1185">Reference proteome</keyword>
<feature type="domain" description="Ferric siderophore reductase C-terminal" evidence="2">
    <location>
        <begin position="219"/>
        <end position="240"/>
    </location>
</feature>
<feature type="domain" description="Aerobactin siderophore biosynthesis IucA/IucC-like C-terminal" evidence="1">
    <location>
        <begin position="63"/>
        <end position="198"/>
    </location>
</feature>
<dbReference type="HOGENOM" id="CLU_088228_1_0_5"/>
<proteinExistence type="predicted"/>
<dbReference type="AlphaFoldDB" id="I3TTY8"/>
<evidence type="ECO:0000259" key="2">
    <source>
        <dbReference type="Pfam" id="PF11575"/>
    </source>
</evidence>
<dbReference type="GO" id="GO:0003824">
    <property type="term" value="F:catalytic activity"/>
    <property type="evidence" value="ECO:0007669"/>
    <property type="project" value="UniProtKB-ARBA"/>
</dbReference>
<dbReference type="InterPro" id="IPR022770">
    <property type="entry name" value="IucA/IucC-like_C"/>
</dbReference>
<accession>I3TTY8</accession>
<reference evidence="3 4" key="1">
    <citation type="journal article" date="2012" name="J. Am. Chem. Soc.">
        <title>Bacterial biosynthesis and maturation of the didemnin anti-cancer agents.</title>
        <authorList>
            <person name="Xu Y."/>
            <person name="Kersten R.D."/>
            <person name="Nam S.J."/>
            <person name="Lu L."/>
            <person name="Al-Suwailem A.M."/>
            <person name="Zheng H."/>
            <person name="Fenical W."/>
            <person name="Dorrestein P.C."/>
            <person name="Moore B.S."/>
            <person name="Qian P.Y."/>
        </authorList>
    </citation>
    <scope>NUCLEOTIDE SEQUENCE [LARGE SCALE GENOMIC DNA]</scope>
    <source>
        <strain evidence="3 4">KA081020-065</strain>
    </source>
</reference>
<evidence type="ECO:0000313" key="3">
    <source>
        <dbReference type="EMBL" id="AFK56226.1"/>
    </source>
</evidence>
<geneLocation type="plasmid" evidence="3 4">
    <name>pTM2</name>
</geneLocation>
<keyword evidence="3" id="KW-0614">Plasmid</keyword>
<dbReference type="EMBL" id="CP003238">
    <property type="protein sequence ID" value="AFK56226.1"/>
    <property type="molecule type" value="Genomic_DNA"/>
</dbReference>
<gene>
    <name evidence="3" type="primary">fhuF</name>
    <name evidence="3" type="ordered locus">TMO_b0218</name>
</gene>
<dbReference type="Pfam" id="PF06276">
    <property type="entry name" value="FhuF"/>
    <property type="match status" value="1"/>
</dbReference>
<organism evidence="3 4">
    <name type="scientific">Tistrella mobilis (strain KA081020-065)</name>
    <dbReference type="NCBI Taxonomy" id="1110502"/>
    <lineage>
        <taxon>Bacteria</taxon>
        <taxon>Pseudomonadati</taxon>
        <taxon>Pseudomonadota</taxon>
        <taxon>Alphaproteobacteria</taxon>
        <taxon>Geminicoccales</taxon>
        <taxon>Geminicoccaceae</taxon>
        <taxon>Tistrella</taxon>
    </lineage>
</organism>